<dbReference type="VEuPathDB" id="VectorBase:GPAI037783"/>
<proteinExistence type="predicted"/>
<evidence type="ECO:0000313" key="2">
    <source>
        <dbReference type="Proteomes" id="UP000092445"/>
    </source>
</evidence>
<evidence type="ECO:0000313" key="1">
    <source>
        <dbReference type="EnsemblMetazoa" id="GPAI037783-PA"/>
    </source>
</evidence>
<reference evidence="2" key="1">
    <citation type="submission" date="2014-03" db="EMBL/GenBank/DDBJ databases">
        <authorList>
            <person name="Aksoy S."/>
            <person name="Warren W."/>
            <person name="Wilson R.K."/>
        </authorList>
    </citation>
    <scope>NUCLEOTIDE SEQUENCE [LARGE SCALE GENOMIC DNA]</scope>
    <source>
        <strain evidence="2">IAEA</strain>
    </source>
</reference>
<protein>
    <submittedName>
        <fullName evidence="1">Uncharacterized protein</fullName>
    </submittedName>
</protein>
<sequence>MEKISKKKETRAISPAPNIEEGLAEYMWIAENTPQSPMTPMRCVEIQYRDIEFDVGEKQAVELTVLGRYWVHADLERTVGAALKLLAISEQYSGREFEGGNSK</sequence>
<accession>A0A1B0A8L4</accession>
<dbReference type="AlphaFoldDB" id="A0A1B0A8L4"/>
<organism evidence="1 2">
    <name type="scientific">Glossina pallidipes</name>
    <name type="common">Tsetse fly</name>
    <dbReference type="NCBI Taxonomy" id="7398"/>
    <lineage>
        <taxon>Eukaryota</taxon>
        <taxon>Metazoa</taxon>
        <taxon>Ecdysozoa</taxon>
        <taxon>Arthropoda</taxon>
        <taxon>Hexapoda</taxon>
        <taxon>Insecta</taxon>
        <taxon>Pterygota</taxon>
        <taxon>Neoptera</taxon>
        <taxon>Endopterygota</taxon>
        <taxon>Diptera</taxon>
        <taxon>Brachycera</taxon>
        <taxon>Muscomorpha</taxon>
        <taxon>Hippoboscoidea</taxon>
        <taxon>Glossinidae</taxon>
        <taxon>Glossina</taxon>
    </lineage>
</organism>
<keyword evidence="2" id="KW-1185">Reference proteome</keyword>
<reference evidence="1" key="2">
    <citation type="submission" date="2020-05" db="UniProtKB">
        <authorList>
            <consortium name="EnsemblMetazoa"/>
        </authorList>
    </citation>
    <scope>IDENTIFICATION</scope>
    <source>
        <strain evidence="1">IAEA</strain>
    </source>
</reference>
<dbReference type="EnsemblMetazoa" id="GPAI037783-RA">
    <property type="protein sequence ID" value="GPAI037783-PA"/>
    <property type="gene ID" value="GPAI037783"/>
</dbReference>
<dbReference type="Proteomes" id="UP000092445">
    <property type="component" value="Unassembled WGS sequence"/>
</dbReference>
<name>A0A1B0A8L4_GLOPL</name>